<dbReference type="CDD" id="cd00637">
    <property type="entry name" value="7tm_classA_rhodopsin-like"/>
    <property type="match status" value="1"/>
</dbReference>
<evidence type="ECO:0000313" key="8">
    <source>
        <dbReference type="Proteomes" id="UP001177023"/>
    </source>
</evidence>
<keyword evidence="2 5" id="KW-0812">Transmembrane</keyword>
<dbReference type="InterPro" id="IPR017452">
    <property type="entry name" value="GPCR_Rhodpsn_7TM"/>
</dbReference>
<feature type="transmembrane region" description="Helical" evidence="5">
    <location>
        <begin position="49"/>
        <end position="78"/>
    </location>
</feature>
<feature type="transmembrane region" description="Helical" evidence="5">
    <location>
        <begin position="132"/>
        <end position="152"/>
    </location>
</feature>
<dbReference type="SUPFAM" id="SSF81321">
    <property type="entry name" value="Family A G protein-coupled receptor-like"/>
    <property type="match status" value="1"/>
</dbReference>
<name>A0AA36CD31_9BILA</name>
<dbReference type="AlphaFoldDB" id="A0AA36CD31"/>
<dbReference type="PROSITE" id="PS50262">
    <property type="entry name" value="G_PROTEIN_RECEP_F1_2"/>
    <property type="match status" value="1"/>
</dbReference>
<evidence type="ECO:0000256" key="5">
    <source>
        <dbReference type="SAM" id="Phobius"/>
    </source>
</evidence>
<evidence type="ECO:0000313" key="7">
    <source>
        <dbReference type="EMBL" id="CAJ0566577.1"/>
    </source>
</evidence>
<keyword evidence="8" id="KW-1185">Reference proteome</keyword>
<feature type="transmembrane region" description="Helical" evidence="5">
    <location>
        <begin position="230"/>
        <end position="254"/>
    </location>
</feature>
<dbReference type="PANTHER" id="PTHR47518">
    <property type="entry name" value="SERPENTINE RECEPTOR CLASS EPSILON-13-RELATED"/>
    <property type="match status" value="1"/>
</dbReference>
<feature type="transmembrane region" description="Helical" evidence="5">
    <location>
        <begin position="274"/>
        <end position="293"/>
    </location>
</feature>
<reference evidence="7" key="1">
    <citation type="submission" date="2023-06" db="EMBL/GenBank/DDBJ databases">
        <authorList>
            <person name="Delattre M."/>
        </authorList>
    </citation>
    <scope>NUCLEOTIDE SEQUENCE</scope>
    <source>
        <strain evidence="7">AF72</strain>
    </source>
</reference>
<accession>A0AA36CD31</accession>
<feature type="transmembrane region" description="Helical" evidence="5">
    <location>
        <begin position="98"/>
        <end position="120"/>
    </location>
</feature>
<evidence type="ECO:0000256" key="4">
    <source>
        <dbReference type="ARBA" id="ARBA00023136"/>
    </source>
</evidence>
<organism evidence="7 8">
    <name type="scientific">Mesorhabditis spiculigera</name>
    <dbReference type="NCBI Taxonomy" id="96644"/>
    <lineage>
        <taxon>Eukaryota</taxon>
        <taxon>Metazoa</taxon>
        <taxon>Ecdysozoa</taxon>
        <taxon>Nematoda</taxon>
        <taxon>Chromadorea</taxon>
        <taxon>Rhabditida</taxon>
        <taxon>Rhabditina</taxon>
        <taxon>Rhabditomorpha</taxon>
        <taxon>Rhabditoidea</taxon>
        <taxon>Rhabditidae</taxon>
        <taxon>Mesorhabditinae</taxon>
        <taxon>Mesorhabditis</taxon>
    </lineage>
</organism>
<protein>
    <recommendedName>
        <fullName evidence="6">G-protein coupled receptors family 1 profile domain-containing protein</fullName>
    </recommendedName>
</protein>
<dbReference type="InterPro" id="IPR019408">
    <property type="entry name" value="7TM_GPCR_serpentine_rcpt_Srab"/>
</dbReference>
<dbReference type="PANTHER" id="PTHR47518:SF9">
    <property type="entry name" value="SERPENTINE RECEPTOR, CLASS T"/>
    <property type="match status" value="1"/>
</dbReference>
<dbReference type="Proteomes" id="UP001177023">
    <property type="component" value="Unassembled WGS sequence"/>
</dbReference>
<dbReference type="Pfam" id="PF10292">
    <property type="entry name" value="7TM_GPCR_Srab"/>
    <property type="match status" value="1"/>
</dbReference>
<feature type="transmembrane region" description="Helical" evidence="5">
    <location>
        <begin position="172"/>
        <end position="196"/>
    </location>
</feature>
<evidence type="ECO:0000259" key="6">
    <source>
        <dbReference type="PROSITE" id="PS50262"/>
    </source>
</evidence>
<keyword evidence="3 5" id="KW-1133">Transmembrane helix</keyword>
<evidence type="ECO:0000256" key="3">
    <source>
        <dbReference type="ARBA" id="ARBA00022989"/>
    </source>
</evidence>
<sequence length="351" mass="39776">MAPLSERIGGISMALYNLELLILLVANVSCLLFLQVLRRTKCFHLNLRLLLANFSFTFILVIVSRYLIIAPLWVAYAFDIDVGGIPYCRFAKTLHDTAIYVTGLGLAVLVIERTVATLFVRIYETTERRSVGMALLVLQWVFGLLFVLANQIDAADQRTEKLACQMEYTSHRALLISLLTIIAMDAIAMLVFLALLKINQQNYRSRARQATHPKLSERYQTAENIRATRLLFPLVVAYLLASLLAGGILLFGLYNYDKTSPRAFRLRYRAVFQSFDLITAFYAAMFPYLAMYGHSSLLTAMKSTIFGAKDPVNRDPESIPLSMDGRRLVVPPRREAEIHFAHLDAIWNRPT</sequence>
<gene>
    <name evidence="7" type="ORF">MSPICULIGERA_LOCUS5171</name>
</gene>
<dbReference type="EMBL" id="CATQJA010001274">
    <property type="protein sequence ID" value="CAJ0566577.1"/>
    <property type="molecule type" value="Genomic_DNA"/>
</dbReference>
<evidence type="ECO:0000256" key="1">
    <source>
        <dbReference type="ARBA" id="ARBA00004141"/>
    </source>
</evidence>
<feature type="domain" description="G-protein coupled receptors family 1 profile" evidence="6">
    <location>
        <begin position="29"/>
        <end position="290"/>
    </location>
</feature>
<dbReference type="Gene3D" id="1.20.1070.10">
    <property type="entry name" value="Rhodopsin 7-helix transmembrane proteins"/>
    <property type="match status" value="1"/>
</dbReference>
<evidence type="ECO:0000256" key="2">
    <source>
        <dbReference type="ARBA" id="ARBA00022692"/>
    </source>
</evidence>
<keyword evidence="4 5" id="KW-0472">Membrane</keyword>
<proteinExistence type="predicted"/>
<feature type="non-terminal residue" evidence="7">
    <location>
        <position position="351"/>
    </location>
</feature>
<feature type="transmembrane region" description="Helical" evidence="5">
    <location>
        <begin position="20"/>
        <end position="37"/>
    </location>
</feature>
<comment type="subcellular location">
    <subcellularLocation>
        <location evidence="1">Membrane</location>
        <topology evidence="1">Multi-pass membrane protein</topology>
    </subcellularLocation>
</comment>
<dbReference type="GO" id="GO:0016020">
    <property type="term" value="C:membrane"/>
    <property type="evidence" value="ECO:0007669"/>
    <property type="project" value="UniProtKB-SubCell"/>
</dbReference>
<comment type="caution">
    <text evidence="7">The sequence shown here is derived from an EMBL/GenBank/DDBJ whole genome shotgun (WGS) entry which is preliminary data.</text>
</comment>
<dbReference type="InterPro" id="IPR052854">
    <property type="entry name" value="Serpentine_rcpt_epsilon"/>
</dbReference>